<proteinExistence type="predicted"/>
<dbReference type="InterPro" id="IPR016032">
    <property type="entry name" value="Sig_transdc_resp-reg_C-effctor"/>
</dbReference>
<organism evidence="4 5">
    <name type="scientific">Planotetraspora phitsanulokensis</name>
    <dbReference type="NCBI Taxonomy" id="575192"/>
    <lineage>
        <taxon>Bacteria</taxon>
        <taxon>Bacillati</taxon>
        <taxon>Actinomycetota</taxon>
        <taxon>Actinomycetes</taxon>
        <taxon>Streptosporangiales</taxon>
        <taxon>Streptosporangiaceae</taxon>
        <taxon>Planotetraspora</taxon>
    </lineage>
</organism>
<feature type="domain" description="OmpR/PhoB-type" evidence="3">
    <location>
        <begin position="1"/>
        <end position="91"/>
    </location>
</feature>
<dbReference type="Proteomes" id="UP000622547">
    <property type="component" value="Unassembled WGS sequence"/>
</dbReference>
<evidence type="ECO:0000313" key="5">
    <source>
        <dbReference type="Proteomes" id="UP000622547"/>
    </source>
</evidence>
<dbReference type="InterPro" id="IPR051677">
    <property type="entry name" value="AfsR-DnrI-RedD_regulator"/>
</dbReference>
<keyword evidence="1 2" id="KW-0238">DNA-binding</keyword>
<gene>
    <name evidence="4" type="ORF">Pph01_80080</name>
</gene>
<reference evidence="4 5" key="1">
    <citation type="submission" date="2021-01" db="EMBL/GenBank/DDBJ databases">
        <title>Whole genome shotgun sequence of Planotetraspora phitsanulokensis NBRC 104273.</title>
        <authorList>
            <person name="Komaki H."/>
            <person name="Tamura T."/>
        </authorList>
    </citation>
    <scope>NUCLEOTIDE SEQUENCE [LARGE SCALE GENOMIC DNA]</scope>
    <source>
        <strain evidence="4 5">NBRC 104273</strain>
    </source>
</reference>
<dbReference type="InterPro" id="IPR001867">
    <property type="entry name" value="OmpR/PhoB-type_DNA-bd"/>
</dbReference>
<dbReference type="Gene3D" id="1.10.10.10">
    <property type="entry name" value="Winged helix-like DNA-binding domain superfamily/Winged helix DNA-binding domain"/>
    <property type="match status" value="1"/>
</dbReference>
<accession>A0A8J3UQW2</accession>
<name>A0A8J3UQW2_9ACTN</name>
<dbReference type="AlphaFoldDB" id="A0A8J3UQW2"/>
<feature type="DNA-binding region" description="OmpR/PhoB-type" evidence="2">
    <location>
        <begin position="1"/>
        <end position="91"/>
    </location>
</feature>
<keyword evidence="5" id="KW-1185">Reference proteome</keyword>
<dbReference type="GO" id="GO:0000160">
    <property type="term" value="P:phosphorelay signal transduction system"/>
    <property type="evidence" value="ECO:0007669"/>
    <property type="project" value="InterPro"/>
</dbReference>
<dbReference type="PANTHER" id="PTHR35807:SF1">
    <property type="entry name" value="TRANSCRIPTIONAL REGULATOR REDD"/>
    <property type="match status" value="1"/>
</dbReference>
<evidence type="ECO:0000256" key="2">
    <source>
        <dbReference type="PROSITE-ProRule" id="PRU01091"/>
    </source>
</evidence>
<sequence length="91" mass="9614">MRFGVLGPLAVWTSDGDAVTIPGLKVRALLVDLLVHEGHPVSMDRLVDDLWGNEPPGNPAGALQVRVSQLRKALEDAEPGGKNLVVSRAPG</sequence>
<dbReference type="SUPFAM" id="SSF46894">
    <property type="entry name" value="C-terminal effector domain of the bipartite response regulators"/>
    <property type="match status" value="1"/>
</dbReference>
<dbReference type="EMBL" id="BOOP01000049">
    <property type="protein sequence ID" value="GII43005.1"/>
    <property type="molecule type" value="Genomic_DNA"/>
</dbReference>
<comment type="caution">
    <text evidence="4">The sequence shown here is derived from an EMBL/GenBank/DDBJ whole genome shotgun (WGS) entry which is preliminary data.</text>
</comment>
<dbReference type="InterPro" id="IPR036388">
    <property type="entry name" value="WH-like_DNA-bd_sf"/>
</dbReference>
<dbReference type="GO" id="GO:0006355">
    <property type="term" value="P:regulation of DNA-templated transcription"/>
    <property type="evidence" value="ECO:0007669"/>
    <property type="project" value="InterPro"/>
</dbReference>
<dbReference type="PROSITE" id="PS51755">
    <property type="entry name" value="OMPR_PHOB"/>
    <property type="match status" value="1"/>
</dbReference>
<evidence type="ECO:0000256" key="1">
    <source>
        <dbReference type="ARBA" id="ARBA00023125"/>
    </source>
</evidence>
<protein>
    <recommendedName>
        <fullName evidence="3">OmpR/PhoB-type domain-containing protein</fullName>
    </recommendedName>
</protein>
<dbReference type="Pfam" id="PF00486">
    <property type="entry name" value="Trans_reg_C"/>
    <property type="match status" value="1"/>
</dbReference>
<dbReference type="GO" id="GO:0003677">
    <property type="term" value="F:DNA binding"/>
    <property type="evidence" value="ECO:0007669"/>
    <property type="project" value="UniProtKB-UniRule"/>
</dbReference>
<dbReference type="RefSeq" id="WP_275412932.1">
    <property type="nucleotide sequence ID" value="NZ_BAABHI010000023.1"/>
</dbReference>
<evidence type="ECO:0000259" key="3">
    <source>
        <dbReference type="PROSITE" id="PS51755"/>
    </source>
</evidence>
<dbReference type="PANTHER" id="PTHR35807">
    <property type="entry name" value="TRANSCRIPTIONAL REGULATOR REDD-RELATED"/>
    <property type="match status" value="1"/>
</dbReference>
<evidence type="ECO:0000313" key="4">
    <source>
        <dbReference type="EMBL" id="GII43005.1"/>
    </source>
</evidence>